<proteinExistence type="predicted"/>
<comment type="caution">
    <text evidence="2">The sequence shown here is derived from an EMBL/GenBank/DDBJ whole genome shotgun (WGS) entry which is preliminary data.</text>
</comment>
<evidence type="ECO:0000256" key="1">
    <source>
        <dbReference type="SAM" id="MobiDB-lite"/>
    </source>
</evidence>
<dbReference type="EMBL" id="JADCTT010000003">
    <property type="protein sequence ID" value="KAF9755191.1"/>
    <property type="molecule type" value="Genomic_DNA"/>
</dbReference>
<reference evidence="2" key="1">
    <citation type="submission" date="2020-10" db="EMBL/GenBank/DDBJ databases">
        <title>High-Quality Genome Resource of Clonostachys rosea strain S41 by Oxford Nanopore Long-Read Sequencing.</title>
        <authorList>
            <person name="Wang H."/>
        </authorList>
    </citation>
    <scope>NUCLEOTIDE SEQUENCE</scope>
    <source>
        <strain evidence="2">S41</strain>
    </source>
</reference>
<feature type="region of interest" description="Disordered" evidence="1">
    <location>
        <begin position="66"/>
        <end position="101"/>
    </location>
</feature>
<accession>A0A8H7TS90</accession>
<organism evidence="2 3">
    <name type="scientific">Bionectria ochroleuca</name>
    <name type="common">Gliocladium roseum</name>
    <dbReference type="NCBI Taxonomy" id="29856"/>
    <lineage>
        <taxon>Eukaryota</taxon>
        <taxon>Fungi</taxon>
        <taxon>Dikarya</taxon>
        <taxon>Ascomycota</taxon>
        <taxon>Pezizomycotina</taxon>
        <taxon>Sordariomycetes</taxon>
        <taxon>Hypocreomycetidae</taxon>
        <taxon>Hypocreales</taxon>
        <taxon>Bionectriaceae</taxon>
        <taxon>Clonostachys</taxon>
    </lineage>
</organism>
<dbReference type="AlphaFoldDB" id="A0A8H7TS90"/>
<evidence type="ECO:0000313" key="2">
    <source>
        <dbReference type="EMBL" id="KAF9755191.1"/>
    </source>
</evidence>
<dbReference type="Proteomes" id="UP000616885">
    <property type="component" value="Unassembled WGS sequence"/>
</dbReference>
<gene>
    <name evidence="2" type="ORF">IM811_010632</name>
</gene>
<name>A0A8H7TS90_BIOOC</name>
<evidence type="ECO:0000313" key="3">
    <source>
        <dbReference type="Proteomes" id="UP000616885"/>
    </source>
</evidence>
<sequence>MQVAAGQPERPPGTVPYSHDRALIVAPLSASWNCCSSIQQNLLSSLAWLQPKSRFVVVPIQTLTATSARGRRKAPQPRQTVPSSEDRRLDGELNSTNPGLA</sequence>
<protein>
    <submittedName>
        <fullName evidence="2">Uncharacterized protein</fullName>
    </submittedName>
</protein>